<organism evidence="1 2">
    <name type="scientific">Trichoderma harzianum CBS 226.95</name>
    <dbReference type="NCBI Taxonomy" id="983964"/>
    <lineage>
        <taxon>Eukaryota</taxon>
        <taxon>Fungi</taxon>
        <taxon>Dikarya</taxon>
        <taxon>Ascomycota</taxon>
        <taxon>Pezizomycotina</taxon>
        <taxon>Sordariomycetes</taxon>
        <taxon>Hypocreomycetidae</taxon>
        <taxon>Hypocreales</taxon>
        <taxon>Hypocreaceae</taxon>
        <taxon>Trichoderma</taxon>
    </lineage>
</organism>
<evidence type="ECO:0000313" key="2">
    <source>
        <dbReference type="Proteomes" id="UP000241690"/>
    </source>
</evidence>
<protein>
    <submittedName>
        <fullName evidence="1">Uncharacterized protein</fullName>
    </submittedName>
</protein>
<name>A0A2T4AUL4_TRIHA</name>
<gene>
    <name evidence="1" type="ORF">M431DRAFT_195683</name>
</gene>
<sequence length="64" mass="7532">MCEIQVMTILQSKPIYIITCVMMFCYKEIEEIVPFFFVPSRVFQTVEPSNTVEKNDNVQAVYMD</sequence>
<proteinExistence type="predicted"/>
<accession>A0A2T4AUL4</accession>
<keyword evidence="2" id="KW-1185">Reference proteome</keyword>
<evidence type="ECO:0000313" key="1">
    <source>
        <dbReference type="EMBL" id="PTB60753.1"/>
    </source>
</evidence>
<reference evidence="1 2" key="1">
    <citation type="submission" date="2016-07" db="EMBL/GenBank/DDBJ databases">
        <title>Multiple horizontal gene transfer events from other fungi enriched the ability of initially mycotrophic Trichoderma (Ascomycota) to feed on dead plant biomass.</title>
        <authorList>
            <consortium name="DOE Joint Genome Institute"/>
            <person name="Aerts A."/>
            <person name="Atanasova L."/>
            <person name="Chenthamara K."/>
            <person name="Zhang J."/>
            <person name="Grujic M."/>
            <person name="Henrissat B."/>
            <person name="Kuo A."/>
            <person name="Salamov A."/>
            <person name="Lipzen A."/>
            <person name="Labutti K."/>
            <person name="Barry K."/>
            <person name="Miao Y."/>
            <person name="Rahimi M.J."/>
            <person name="Shen Q."/>
            <person name="Grigoriev I.V."/>
            <person name="Kubicek C.P."/>
            <person name="Druzhinina I.S."/>
        </authorList>
    </citation>
    <scope>NUCLEOTIDE SEQUENCE [LARGE SCALE GENOMIC DNA]</scope>
    <source>
        <strain evidence="1 2">CBS 226.95</strain>
    </source>
</reference>
<dbReference type="EMBL" id="KZ679675">
    <property type="protein sequence ID" value="PTB60753.1"/>
    <property type="molecule type" value="Genomic_DNA"/>
</dbReference>
<dbReference type="AlphaFoldDB" id="A0A2T4AUL4"/>
<dbReference type="RefSeq" id="XP_024780430.1">
    <property type="nucleotide sequence ID" value="XM_024913260.1"/>
</dbReference>
<dbReference type="GeneID" id="36621821"/>
<dbReference type="Proteomes" id="UP000241690">
    <property type="component" value="Unassembled WGS sequence"/>
</dbReference>